<keyword evidence="2" id="KW-1185">Reference proteome</keyword>
<proteinExistence type="predicted"/>
<comment type="caution">
    <text evidence="1">The sequence shown here is derived from an EMBL/GenBank/DDBJ whole genome shotgun (WGS) entry which is preliminary data.</text>
</comment>
<dbReference type="Proteomes" id="UP000587579">
    <property type="component" value="Unassembled WGS sequence"/>
</dbReference>
<gene>
    <name evidence="1" type="ORF">HNQ05_002124</name>
</gene>
<evidence type="ECO:0000313" key="2">
    <source>
        <dbReference type="Proteomes" id="UP000587579"/>
    </source>
</evidence>
<name>A0ABR6P4F1_9DEIN</name>
<evidence type="ECO:0000313" key="1">
    <source>
        <dbReference type="EMBL" id="MBB6030730.1"/>
    </source>
</evidence>
<dbReference type="EMBL" id="JACHEZ010000009">
    <property type="protein sequence ID" value="MBB6030730.1"/>
    <property type="molecule type" value="Genomic_DNA"/>
</dbReference>
<sequence length="56" mass="6013">MEAKDLSVVCVKAGDVHKALGLSRQVPNVVQVMKQLLNEITAISSPKSRPAVKART</sequence>
<protein>
    <submittedName>
        <fullName evidence="1">Uncharacterized protein</fullName>
    </submittedName>
</protein>
<dbReference type="RefSeq" id="WP_183677806.1">
    <property type="nucleotide sequence ID" value="NZ_JACHEZ010000009.1"/>
</dbReference>
<reference evidence="1 2" key="1">
    <citation type="submission" date="2020-08" db="EMBL/GenBank/DDBJ databases">
        <title>Genomic Encyclopedia of Type Strains, Phase IV (KMG-IV): sequencing the most valuable type-strain genomes for metagenomic binning, comparative biology and taxonomic classification.</title>
        <authorList>
            <person name="Goeker M."/>
        </authorList>
    </citation>
    <scope>NUCLEOTIDE SEQUENCE [LARGE SCALE GENOMIC DNA]</scope>
    <source>
        <strain evidence="1 2">DSM 15757</strain>
    </source>
</reference>
<organism evidence="1 2">
    <name type="scientific">Oceanithermus desulfurans</name>
    <dbReference type="NCBI Taxonomy" id="227924"/>
    <lineage>
        <taxon>Bacteria</taxon>
        <taxon>Thermotogati</taxon>
        <taxon>Deinococcota</taxon>
        <taxon>Deinococci</taxon>
        <taxon>Thermales</taxon>
        <taxon>Thermaceae</taxon>
        <taxon>Oceanithermus</taxon>
    </lineage>
</organism>
<accession>A0ABR6P4F1</accession>